<dbReference type="GO" id="GO:0008237">
    <property type="term" value="F:metallopeptidase activity"/>
    <property type="evidence" value="ECO:0007669"/>
    <property type="project" value="InterPro"/>
</dbReference>
<dbReference type="PANTHER" id="PTHR43666:SF1">
    <property type="entry name" value="CONSERVED PROTEIN"/>
    <property type="match status" value="1"/>
</dbReference>
<name>A0A1G7LCC1_9ACTN</name>
<dbReference type="InterPro" id="IPR045569">
    <property type="entry name" value="Metalloprtase-TldD/E_C"/>
</dbReference>
<feature type="domain" description="Metalloprotease TldD/E C-terminal" evidence="2">
    <location>
        <begin position="216"/>
        <end position="442"/>
    </location>
</feature>
<evidence type="ECO:0000256" key="1">
    <source>
        <dbReference type="SAM" id="MobiDB-lite"/>
    </source>
</evidence>
<proteinExistence type="predicted"/>
<dbReference type="InterPro" id="IPR036059">
    <property type="entry name" value="TldD/PmbA_sf"/>
</dbReference>
<dbReference type="OrthoDB" id="9763230at2"/>
<reference evidence="4" key="1">
    <citation type="submission" date="2016-10" db="EMBL/GenBank/DDBJ databases">
        <authorList>
            <person name="Varghese N."/>
            <person name="Submissions S."/>
        </authorList>
    </citation>
    <scope>NUCLEOTIDE SEQUENCE [LARGE SCALE GENOMIC DNA]</scope>
    <source>
        <strain evidence="4">DSM 44526</strain>
    </source>
</reference>
<dbReference type="Pfam" id="PF19289">
    <property type="entry name" value="PmbA_TldD_3rd"/>
    <property type="match status" value="1"/>
</dbReference>
<accession>A0A1G7LCC1</accession>
<dbReference type="PANTHER" id="PTHR43666">
    <property type="entry name" value="TLDD PROTEIN"/>
    <property type="match status" value="1"/>
</dbReference>
<evidence type="ECO:0000259" key="2">
    <source>
        <dbReference type="Pfam" id="PF19289"/>
    </source>
</evidence>
<dbReference type="InterPro" id="IPR035068">
    <property type="entry name" value="TldD/PmbA_N"/>
</dbReference>
<organism evidence="3 4">
    <name type="scientific">Klenkia brasiliensis</name>
    <dbReference type="NCBI Taxonomy" id="333142"/>
    <lineage>
        <taxon>Bacteria</taxon>
        <taxon>Bacillati</taxon>
        <taxon>Actinomycetota</taxon>
        <taxon>Actinomycetes</taxon>
        <taxon>Geodermatophilales</taxon>
        <taxon>Geodermatophilaceae</taxon>
        <taxon>Klenkia</taxon>
    </lineage>
</organism>
<dbReference type="AlphaFoldDB" id="A0A1G7LCC1"/>
<protein>
    <submittedName>
        <fullName evidence="3">Predicted Zn-dependent protease or its inactivated homolog</fullName>
    </submittedName>
</protein>
<dbReference type="RefSeq" id="WP_091056862.1">
    <property type="nucleotide sequence ID" value="NZ_FNCF01000001.1"/>
</dbReference>
<dbReference type="Gene3D" id="3.30.2290.10">
    <property type="entry name" value="PmbA/TldD superfamily"/>
    <property type="match status" value="1"/>
</dbReference>
<sequence length="446" mass="45154">MTADDVVAELLEQVRRQAGPGAEAVIRVEDADLALTRFAGSAIHQNTAESRRTLHLQLGVDGGRTAAASTTRARDVAGLVEATLAAARLRPRDPAWPGPAGPAPLVLPDVADRATADADPALRARLVGEFVAAAEGLETAGYVQTSVVHAVLATTAGQHVAGSSTAAACDGVARLPGADGTARQVAAAVGELDCAALGARAAAKARAGTDPSPVDPGRWPVVLEPTAVADVVAGLLTGQFQARAVLDGTGGLRTGEQQFDPAVSLTDPAGLGLPFDTEGTPKRSVELVRDGVPVGVTSDRRTAAATGGASTGHGGPASATWGPVATDAALAPGTGGGVEDLVAGLDRGLLVTDVWYTRVLDQKRSVWTGLTRNGVWLVEGGRVVRPVSTLRFTQSYLEALAPGAVTVGSQVQAVPRTLTSTAWGTHRVAVPALALASWNITGNATG</sequence>
<dbReference type="SUPFAM" id="SSF111283">
    <property type="entry name" value="Putative modulator of DNA gyrase, PmbA/TldD"/>
    <property type="match status" value="1"/>
</dbReference>
<keyword evidence="4" id="KW-1185">Reference proteome</keyword>
<dbReference type="EMBL" id="FNCF01000001">
    <property type="protein sequence ID" value="SDF47016.1"/>
    <property type="molecule type" value="Genomic_DNA"/>
</dbReference>
<gene>
    <name evidence="3" type="ORF">SAMN05660324_0209</name>
</gene>
<dbReference type="GO" id="GO:0006508">
    <property type="term" value="P:proteolysis"/>
    <property type="evidence" value="ECO:0007669"/>
    <property type="project" value="UniProtKB-KW"/>
</dbReference>
<evidence type="ECO:0000313" key="3">
    <source>
        <dbReference type="EMBL" id="SDF47016.1"/>
    </source>
</evidence>
<keyword evidence="3" id="KW-0378">Hydrolase</keyword>
<feature type="region of interest" description="Disordered" evidence="1">
    <location>
        <begin position="298"/>
        <end position="319"/>
    </location>
</feature>
<keyword evidence="3" id="KW-0645">Protease</keyword>
<evidence type="ECO:0000313" key="4">
    <source>
        <dbReference type="Proteomes" id="UP000198863"/>
    </source>
</evidence>
<dbReference type="Proteomes" id="UP000198863">
    <property type="component" value="Unassembled WGS sequence"/>
</dbReference>